<dbReference type="EMBL" id="CAUEEQ010007246">
    <property type="protein sequence ID" value="CAJ0930830.1"/>
    <property type="molecule type" value="Genomic_DNA"/>
</dbReference>
<dbReference type="PANTHER" id="PTHR16166:SF93">
    <property type="entry name" value="INTERMEMBRANE LIPID TRANSFER PROTEIN VPS13"/>
    <property type="match status" value="1"/>
</dbReference>
<feature type="region of interest" description="Disordered" evidence="2">
    <location>
        <begin position="241"/>
        <end position="267"/>
    </location>
</feature>
<evidence type="ECO:0000256" key="2">
    <source>
        <dbReference type="SAM" id="MobiDB-lite"/>
    </source>
</evidence>
<keyword evidence="5" id="KW-1185">Reference proteome</keyword>
<proteinExistence type="inferred from homology"/>
<gene>
    <name evidence="4" type="ORF">RIMI_LOCUS4492316</name>
</gene>
<accession>A0ABN9L454</accession>
<feature type="domain" description="VPS13-like middle region" evidence="3">
    <location>
        <begin position="35"/>
        <end position="165"/>
    </location>
</feature>
<evidence type="ECO:0000259" key="3">
    <source>
        <dbReference type="Pfam" id="PF25033"/>
    </source>
</evidence>
<sequence>MRRPDIPTHVVKIVHNESAGEIRTKNTGNPRKIRREVLHTSSAQSDEQILQPINLSLSVNRNLAATWYHEIPILEVNGHLNSMELWLSQEDLNVIFSVLVENLGEGKEENADSKQTSGQTEIVKSKSVLHTVSTNKDLAKISETETIQSTSELSLLINFEIKKVVVQLMKQVRGNAPPLHVIQASQLGAVTRVGNHEMTAAVYLQKISMTCTEFPGPTGGPLLLVNSSDDTNKHLLKMEYVKSRPPSSVPSDALRNYPEDLAASRDR</sequence>
<comment type="similarity">
    <text evidence="1">Belongs to the VPS13 family.</text>
</comment>
<dbReference type="PANTHER" id="PTHR16166">
    <property type="entry name" value="VACUOLAR PROTEIN SORTING-ASSOCIATED PROTEIN VPS13"/>
    <property type="match status" value="1"/>
</dbReference>
<organism evidence="4 5">
    <name type="scientific">Ranitomeya imitator</name>
    <name type="common">mimic poison frog</name>
    <dbReference type="NCBI Taxonomy" id="111125"/>
    <lineage>
        <taxon>Eukaryota</taxon>
        <taxon>Metazoa</taxon>
        <taxon>Chordata</taxon>
        <taxon>Craniata</taxon>
        <taxon>Vertebrata</taxon>
        <taxon>Euteleostomi</taxon>
        <taxon>Amphibia</taxon>
        <taxon>Batrachia</taxon>
        <taxon>Anura</taxon>
        <taxon>Neobatrachia</taxon>
        <taxon>Hyloidea</taxon>
        <taxon>Dendrobatidae</taxon>
        <taxon>Dendrobatinae</taxon>
        <taxon>Ranitomeya</taxon>
    </lineage>
</organism>
<protein>
    <recommendedName>
        <fullName evidence="3">VPS13-like middle region domain-containing protein</fullName>
    </recommendedName>
</protein>
<evidence type="ECO:0000313" key="5">
    <source>
        <dbReference type="Proteomes" id="UP001176940"/>
    </source>
</evidence>
<evidence type="ECO:0000313" key="4">
    <source>
        <dbReference type="EMBL" id="CAJ0930830.1"/>
    </source>
</evidence>
<dbReference type="InterPro" id="IPR026847">
    <property type="entry name" value="VPS13"/>
</dbReference>
<dbReference type="Proteomes" id="UP001176940">
    <property type="component" value="Unassembled WGS sequence"/>
</dbReference>
<dbReference type="InterPro" id="IPR056747">
    <property type="entry name" value="VPS13-like_M"/>
</dbReference>
<reference evidence="4" key="1">
    <citation type="submission" date="2023-07" db="EMBL/GenBank/DDBJ databases">
        <authorList>
            <person name="Stuckert A."/>
        </authorList>
    </citation>
    <scope>NUCLEOTIDE SEQUENCE</scope>
</reference>
<dbReference type="Pfam" id="PF25033">
    <property type="entry name" value="VPS13_M"/>
    <property type="match status" value="1"/>
</dbReference>
<comment type="caution">
    <text evidence="4">The sequence shown here is derived from an EMBL/GenBank/DDBJ whole genome shotgun (WGS) entry which is preliminary data.</text>
</comment>
<name>A0ABN9L454_9NEOB</name>
<evidence type="ECO:0000256" key="1">
    <source>
        <dbReference type="ARBA" id="ARBA00006545"/>
    </source>
</evidence>